<name>A0A0E9SV31_ANGAN</name>
<reference evidence="1" key="2">
    <citation type="journal article" date="2015" name="Fish Shellfish Immunol.">
        <title>Early steps in the European eel (Anguilla anguilla)-Vibrio vulnificus interaction in the gills: Role of the RtxA13 toxin.</title>
        <authorList>
            <person name="Callol A."/>
            <person name="Pajuelo D."/>
            <person name="Ebbesson L."/>
            <person name="Teles M."/>
            <person name="MacKenzie S."/>
            <person name="Amaro C."/>
        </authorList>
    </citation>
    <scope>NUCLEOTIDE SEQUENCE</scope>
</reference>
<reference evidence="1" key="1">
    <citation type="submission" date="2014-11" db="EMBL/GenBank/DDBJ databases">
        <authorList>
            <person name="Amaro Gonzalez C."/>
        </authorList>
    </citation>
    <scope>NUCLEOTIDE SEQUENCE</scope>
</reference>
<proteinExistence type="predicted"/>
<protein>
    <submittedName>
        <fullName evidence="1">Uncharacterized protein</fullName>
    </submittedName>
</protein>
<dbReference type="AlphaFoldDB" id="A0A0E9SV31"/>
<evidence type="ECO:0000313" key="1">
    <source>
        <dbReference type="EMBL" id="JAH44383.1"/>
    </source>
</evidence>
<sequence length="62" mass="7602">MYFENDHMGFRNRFLINLYLLTRVRRQRCWSQLIRCHAGEAGLRLRLRGAQPRRLPHRQILP</sequence>
<organism evidence="1">
    <name type="scientific">Anguilla anguilla</name>
    <name type="common">European freshwater eel</name>
    <name type="synonym">Muraena anguilla</name>
    <dbReference type="NCBI Taxonomy" id="7936"/>
    <lineage>
        <taxon>Eukaryota</taxon>
        <taxon>Metazoa</taxon>
        <taxon>Chordata</taxon>
        <taxon>Craniata</taxon>
        <taxon>Vertebrata</taxon>
        <taxon>Euteleostomi</taxon>
        <taxon>Actinopterygii</taxon>
        <taxon>Neopterygii</taxon>
        <taxon>Teleostei</taxon>
        <taxon>Anguilliformes</taxon>
        <taxon>Anguillidae</taxon>
        <taxon>Anguilla</taxon>
    </lineage>
</organism>
<accession>A0A0E9SV31</accession>
<dbReference type="EMBL" id="GBXM01064194">
    <property type="protein sequence ID" value="JAH44383.1"/>
    <property type="molecule type" value="Transcribed_RNA"/>
</dbReference>